<comment type="caution">
    <text evidence="2">The sequence shown here is derived from an EMBL/GenBank/DDBJ whole genome shotgun (WGS) entry which is preliminary data.</text>
</comment>
<reference evidence="2 3" key="1">
    <citation type="submission" date="2020-11" db="EMBL/GenBank/DDBJ databases">
        <authorList>
            <person name="Kim M.K."/>
        </authorList>
    </citation>
    <scope>NUCLEOTIDE SEQUENCE [LARGE SCALE GENOMIC DNA]</scope>
    <source>
        <strain evidence="2 3">BT683</strain>
    </source>
</reference>
<protein>
    <recommendedName>
        <fullName evidence="4">DUF1735 domain-containing protein</fullName>
    </recommendedName>
</protein>
<evidence type="ECO:0000313" key="3">
    <source>
        <dbReference type="Proteomes" id="UP000597617"/>
    </source>
</evidence>
<sequence>MKRPVLVFWLLLCSALLPACKKAATAPAVSVRYSGTQVATLEPFVLALSLDPASGNVETLMAEVPTETPQSRTIAPKKDRRVVVTAQFRNVYNTTPVPPGAVIQVEVLVGTAVRRTIRLDASTPYSGGGFQESAVIMDYSDF</sequence>
<organism evidence="2 3">
    <name type="scientific">Hymenobacter jeongseonensis</name>
    <dbReference type="NCBI Taxonomy" id="2791027"/>
    <lineage>
        <taxon>Bacteria</taxon>
        <taxon>Pseudomonadati</taxon>
        <taxon>Bacteroidota</taxon>
        <taxon>Cytophagia</taxon>
        <taxon>Cytophagales</taxon>
        <taxon>Hymenobacteraceae</taxon>
        <taxon>Hymenobacter</taxon>
    </lineage>
</organism>
<proteinExistence type="predicted"/>
<feature type="signal peptide" evidence="1">
    <location>
        <begin position="1"/>
        <end position="23"/>
    </location>
</feature>
<accession>A0ABS0INQ5</accession>
<gene>
    <name evidence="2" type="ORF">I2I05_21480</name>
</gene>
<dbReference type="EMBL" id="JADQDQ010000024">
    <property type="protein sequence ID" value="MBF9239977.1"/>
    <property type="molecule type" value="Genomic_DNA"/>
</dbReference>
<evidence type="ECO:0000313" key="2">
    <source>
        <dbReference type="EMBL" id="MBF9239977.1"/>
    </source>
</evidence>
<name>A0ABS0INQ5_9BACT</name>
<keyword evidence="1" id="KW-0732">Signal</keyword>
<keyword evidence="3" id="KW-1185">Reference proteome</keyword>
<evidence type="ECO:0000256" key="1">
    <source>
        <dbReference type="SAM" id="SignalP"/>
    </source>
</evidence>
<evidence type="ECO:0008006" key="4">
    <source>
        <dbReference type="Google" id="ProtNLM"/>
    </source>
</evidence>
<dbReference type="Proteomes" id="UP000597617">
    <property type="component" value="Unassembled WGS sequence"/>
</dbReference>
<feature type="chain" id="PRO_5046504555" description="DUF1735 domain-containing protein" evidence="1">
    <location>
        <begin position="24"/>
        <end position="142"/>
    </location>
</feature>
<dbReference type="RefSeq" id="WP_196284327.1">
    <property type="nucleotide sequence ID" value="NZ_JADQDQ010000024.1"/>
</dbReference>